<gene>
    <name evidence="1" type="ORF">C8N29_11729</name>
</gene>
<evidence type="ECO:0000313" key="2">
    <source>
        <dbReference type="Proteomes" id="UP000244223"/>
    </source>
</evidence>
<comment type="caution">
    <text evidence="1">The sequence shown here is derived from an EMBL/GenBank/DDBJ whole genome shotgun (WGS) entry which is preliminary data.</text>
</comment>
<dbReference type="AlphaFoldDB" id="A0A2T5IUZ2"/>
<sequence length="214" mass="23874">MTIVLIAIIVLVFYIGLRRQRLRHRQDFILSYVFDPSIDRQLQHTYPHLSPQQRQQVLATLKDYFLFCVMAEYKGLGMLSMPSQAVDEAWHAFILSTKAYDRFCRRAFGYFLHHHPAETMLSPTQATKGIKRTWNLACQHEVINPDTPNRLPRIFALDAQLAIANGFIYHLDCMKANHQESYCGSHIGSGCGGGSCSGDSSADSGCSGGCGGGD</sequence>
<proteinExistence type="predicted"/>
<protein>
    <submittedName>
        <fullName evidence="1">Uncharacterized protein</fullName>
    </submittedName>
</protein>
<dbReference type="OrthoDB" id="71172at2"/>
<name>A0A2T5IUZ2_9GAMM</name>
<dbReference type="RefSeq" id="WP_107866702.1">
    <property type="nucleotide sequence ID" value="NZ_QAON01000017.1"/>
</dbReference>
<evidence type="ECO:0000313" key="1">
    <source>
        <dbReference type="EMBL" id="PTQ87705.1"/>
    </source>
</evidence>
<accession>A0A2T5IUZ2</accession>
<organism evidence="1 2">
    <name type="scientific">Agitococcus lubricus</name>
    <dbReference type="NCBI Taxonomy" id="1077255"/>
    <lineage>
        <taxon>Bacteria</taxon>
        <taxon>Pseudomonadati</taxon>
        <taxon>Pseudomonadota</taxon>
        <taxon>Gammaproteobacteria</taxon>
        <taxon>Moraxellales</taxon>
        <taxon>Moraxellaceae</taxon>
        <taxon>Agitococcus</taxon>
    </lineage>
</organism>
<reference evidence="1 2" key="1">
    <citation type="submission" date="2018-04" db="EMBL/GenBank/DDBJ databases">
        <title>Genomic Encyclopedia of Archaeal and Bacterial Type Strains, Phase II (KMG-II): from individual species to whole genera.</title>
        <authorList>
            <person name="Goeker M."/>
        </authorList>
    </citation>
    <scope>NUCLEOTIDE SEQUENCE [LARGE SCALE GENOMIC DNA]</scope>
    <source>
        <strain evidence="1 2">DSM 5822</strain>
    </source>
</reference>
<dbReference type="EMBL" id="QAON01000017">
    <property type="protein sequence ID" value="PTQ87705.1"/>
    <property type="molecule type" value="Genomic_DNA"/>
</dbReference>
<dbReference type="Proteomes" id="UP000244223">
    <property type="component" value="Unassembled WGS sequence"/>
</dbReference>
<keyword evidence="2" id="KW-1185">Reference proteome</keyword>